<reference evidence="2 3" key="2">
    <citation type="submission" date="2018-11" db="EMBL/GenBank/DDBJ databases">
        <authorList>
            <consortium name="Pathogen Informatics"/>
        </authorList>
    </citation>
    <scope>NUCLEOTIDE SEQUENCE [LARGE SCALE GENOMIC DNA]</scope>
    <source>
        <strain evidence="2 3">NST_G2</strain>
    </source>
</reference>
<feature type="compositionally biased region" description="Low complexity" evidence="1">
    <location>
        <begin position="9"/>
        <end position="21"/>
    </location>
</feature>
<sequence length="135" mass="15025">MEVLAGKLSNSSMGQSSAAGGSQSVDHIASVIIEFLYACRSISTLSSGTNDTRTCSLLIWLPRTMYGRCDSYFANWALPSTNAILTSILPKDPREIPFADMLKTLSQMFCEQSSLFNTLFQCLQRYKRKSDEFIT</sequence>
<organism evidence="4">
    <name type="scientific">Schistocephalus solidus</name>
    <name type="common">Tapeworm</name>
    <dbReference type="NCBI Taxonomy" id="70667"/>
    <lineage>
        <taxon>Eukaryota</taxon>
        <taxon>Metazoa</taxon>
        <taxon>Spiralia</taxon>
        <taxon>Lophotrochozoa</taxon>
        <taxon>Platyhelminthes</taxon>
        <taxon>Cestoda</taxon>
        <taxon>Eucestoda</taxon>
        <taxon>Diphyllobothriidea</taxon>
        <taxon>Diphyllobothriidae</taxon>
        <taxon>Schistocephalus</taxon>
    </lineage>
</organism>
<name>A0A183T5D5_SCHSO</name>
<protein>
    <submittedName>
        <fullName evidence="4">Mediator of RNA polymerase II transcription subunit 23</fullName>
    </submittedName>
</protein>
<feature type="region of interest" description="Disordered" evidence="1">
    <location>
        <begin position="1"/>
        <end position="21"/>
    </location>
</feature>
<evidence type="ECO:0000313" key="3">
    <source>
        <dbReference type="Proteomes" id="UP000275846"/>
    </source>
</evidence>
<proteinExistence type="predicted"/>
<dbReference type="Proteomes" id="UP000275846">
    <property type="component" value="Unassembled WGS sequence"/>
</dbReference>
<dbReference type="EMBL" id="UYSU01036722">
    <property type="protein sequence ID" value="VDL98068.1"/>
    <property type="molecule type" value="Genomic_DNA"/>
</dbReference>
<evidence type="ECO:0000313" key="4">
    <source>
        <dbReference type="WBParaSite" id="SSLN_0001212801-mRNA-1"/>
    </source>
</evidence>
<gene>
    <name evidence="2" type="ORF">SSLN_LOCUS11683</name>
</gene>
<accession>A0A183T5D5</accession>
<evidence type="ECO:0000313" key="2">
    <source>
        <dbReference type="EMBL" id="VDL98068.1"/>
    </source>
</evidence>
<dbReference type="AlphaFoldDB" id="A0A183T5D5"/>
<reference evidence="4" key="1">
    <citation type="submission" date="2016-06" db="UniProtKB">
        <authorList>
            <consortium name="WormBaseParasite"/>
        </authorList>
    </citation>
    <scope>IDENTIFICATION</scope>
</reference>
<evidence type="ECO:0000256" key="1">
    <source>
        <dbReference type="SAM" id="MobiDB-lite"/>
    </source>
</evidence>
<keyword evidence="3" id="KW-1185">Reference proteome</keyword>
<dbReference type="WBParaSite" id="SSLN_0001212801-mRNA-1">
    <property type="protein sequence ID" value="SSLN_0001212801-mRNA-1"/>
    <property type="gene ID" value="SSLN_0001212801"/>
</dbReference>